<evidence type="ECO:0000256" key="4">
    <source>
        <dbReference type="ARBA" id="ARBA00022692"/>
    </source>
</evidence>
<comment type="subcellular location">
    <subcellularLocation>
        <location evidence="1">Membrane</location>
        <topology evidence="1">Single-pass type I membrane protein</topology>
    </subcellularLocation>
</comment>
<reference evidence="14" key="1">
    <citation type="submission" date="2022-12" db="EMBL/GenBank/DDBJ databases">
        <authorList>
            <person name="Alioto T."/>
            <person name="Alioto T."/>
            <person name="Gomez Garrido J."/>
        </authorList>
    </citation>
    <scope>NUCLEOTIDE SEQUENCE</scope>
</reference>
<evidence type="ECO:0000256" key="6">
    <source>
        <dbReference type="ARBA" id="ARBA00022737"/>
    </source>
</evidence>
<sequence>MAQRWCVAFALSLLWIIASPELLDRSQCPIGCSCSFTDWFIRCSNASLSSLPAGIPQATVELDLQFNQLGSLLAASFPDLPELTTLFLGSNQVRRIEAGTFLGVKNLYHLHLDNNLLEEIPEGAFENLTNLVFLHLEHNRIAYLSPGAFSSLKRLSLLDLSHNLLTELSDQALGGLQQLRKLHLSANLIANLSARALPGNMRILYLDWNRLKSVPLAVRTSATLSSLDLSGNPIQELTSLSFGRKLSSLRQLFLENLCMENITSSTFKRLRRLEVLSLRNNSLESLSPLSSLKYLSTLYLTGNKWRCDCNLIWLRTWQKQVVRKDRSPVECSSPEALQGQQLANVELQKLTCPPFQTDSATTSSSTNAMPAISTLPSERLLLQAPTTLPITVFTAFVTSRMFSVAGTTTQNNPTSRLTTHETHYILEKYDPCLSDHISSIHIRTKDHTALVVTWSFSGDHDQFEVRYKSSVDQHILRVIGRLTEIELHHLQPGTDYRVCVIPQNENLLECVAPPAQQCATGRTEAQVPAQHNLALGIGITIALLALMALALFAFYKWRTRPFQFQRYYDEDGLLSRRQGTAQSKLTTEPVYENLEEDNQHVYMTAASQWPQEKIDCTPVVPSRFSSTPAYASL</sequence>
<evidence type="ECO:0000313" key="15">
    <source>
        <dbReference type="Proteomes" id="UP001178461"/>
    </source>
</evidence>
<organism evidence="14 15">
    <name type="scientific">Podarcis lilfordi</name>
    <name type="common">Lilford's wall lizard</name>
    <dbReference type="NCBI Taxonomy" id="74358"/>
    <lineage>
        <taxon>Eukaryota</taxon>
        <taxon>Metazoa</taxon>
        <taxon>Chordata</taxon>
        <taxon>Craniata</taxon>
        <taxon>Vertebrata</taxon>
        <taxon>Euteleostomi</taxon>
        <taxon>Lepidosauria</taxon>
        <taxon>Squamata</taxon>
        <taxon>Bifurcata</taxon>
        <taxon>Unidentata</taxon>
        <taxon>Episquamata</taxon>
        <taxon>Laterata</taxon>
        <taxon>Lacertibaenia</taxon>
        <taxon>Lacertidae</taxon>
        <taxon>Podarcis</taxon>
    </lineage>
</organism>
<dbReference type="InterPro" id="IPR000483">
    <property type="entry name" value="Cys-rich_flank_reg_C"/>
</dbReference>
<dbReference type="CDD" id="cd00063">
    <property type="entry name" value="FN3"/>
    <property type="match status" value="1"/>
</dbReference>
<feature type="signal peptide" evidence="12">
    <location>
        <begin position="1"/>
        <end position="20"/>
    </location>
</feature>
<dbReference type="Pfam" id="PF00041">
    <property type="entry name" value="fn3"/>
    <property type="match status" value="1"/>
</dbReference>
<dbReference type="GO" id="GO:0016020">
    <property type="term" value="C:membrane"/>
    <property type="evidence" value="ECO:0007669"/>
    <property type="project" value="UniProtKB-SubCell"/>
</dbReference>
<dbReference type="Proteomes" id="UP001178461">
    <property type="component" value="Chromosome 10"/>
</dbReference>
<evidence type="ECO:0000256" key="3">
    <source>
        <dbReference type="ARBA" id="ARBA00022614"/>
    </source>
</evidence>
<keyword evidence="4 11" id="KW-0812">Transmembrane</keyword>
<accession>A0AA35PII0</accession>
<dbReference type="InterPro" id="IPR036116">
    <property type="entry name" value="FN3_sf"/>
</dbReference>
<evidence type="ECO:0000256" key="10">
    <source>
        <dbReference type="ARBA" id="ARBA00023180"/>
    </source>
</evidence>
<keyword evidence="5 12" id="KW-0732">Signal</keyword>
<dbReference type="InterPro" id="IPR025875">
    <property type="entry name" value="Leu-rich_rpt_4"/>
</dbReference>
<gene>
    <name evidence="14" type="ORF">PODLI_1B041671</name>
</gene>
<dbReference type="GO" id="GO:0007409">
    <property type="term" value="P:axonogenesis"/>
    <property type="evidence" value="ECO:0007669"/>
    <property type="project" value="TreeGrafter"/>
</dbReference>
<keyword evidence="10" id="KW-0325">Glycoprotein</keyword>
<keyword evidence="6" id="KW-0677">Repeat</keyword>
<evidence type="ECO:0000256" key="2">
    <source>
        <dbReference type="ARBA" id="ARBA00010439"/>
    </source>
</evidence>
<evidence type="ECO:0000256" key="12">
    <source>
        <dbReference type="SAM" id="SignalP"/>
    </source>
</evidence>
<dbReference type="AlphaFoldDB" id="A0AA35PII0"/>
<evidence type="ECO:0000256" key="9">
    <source>
        <dbReference type="ARBA" id="ARBA00023157"/>
    </source>
</evidence>
<dbReference type="InterPro" id="IPR032675">
    <property type="entry name" value="LRR_dom_sf"/>
</dbReference>
<feature type="chain" id="PRO_5041372637" evidence="12">
    <location>
        <begin position="21"/>
        <end position="633"/>
    </location>
</feature>
<dbReference type="InterPro" id="IPR003591">
    <property type="entry name" value="Leu-rich_rpt_typical-subtyp"/>
</dbReference>
<dbReference type="InterPro" id="IPR001611">
    <property type="entry name" value="Leu-rich_rpt"/>
</dbReference>
<evidence type="ECO:0000256" key="8">
    <source>
        <dbReference type="ARBA" id="ARBA00023136"/>
    </source>
</evidence>
<proteinExistence type="inferred from homology"/>
<dbReference type="Pfam" id="PF12799">
    <property type="entry name" value="LRR_4"/>
    <property type="match status" value="1"/>
</dbReference>
<evidence type="ECO:0000256" key="1">
    <source>
        <dbReference type="ARBA" id="ARBA00004479"/>
    </source>
</evidence>
<dbReference type="PROSITE" id="PS51450">
    <property type="entry name" value="LRR"/>
    <property type="match status" value="3"/>
</dbReference>
<keyword evidence="3" id="KW-0433">Leucine-rich repeat</keyword>
<keyword evidence="15" id="KW-1185">Reference proteome</keyword>
<dbReference type="SMART" id="SM00365">
    <property type="entry name" value="LRR_SD22"/>
    <property type="match status" value="6"/>
</dbReference>
<comment type="similarity">
    <text evidence="2">Belongs to the SLITRK family.</text>
</comment>
<name>A0AA35PII0_9SAUR</name>
<protein>
    <submittedName>
        <fullName evidence="14">Chondroadherin-like</fullName>
    </submittedName>
</protein>
<keyword evidence="7 11" id="KW-1133">Transmembrane helix</keyword>
<dbReference type="Gene3D" id="3.80.10.10">
    <property type="entry name" value="Ribonuclease Inhibitor"/>
    <property type="match status" value="2"/>
</dbReference>
<dbReference type="SMART" id="SM00082">
    <property type="entry name" value="LRRCT"/>
    <property type="match status" value="1"/>
</dbReference>
<keyword evidence="9" id="KW-1015">Disulfide bond</keyword>
<dbReference type="SUPFAM" id="SSF52058">
    <property type="entry name" value="L domain-like"/>
    <property type="match status" value="1"/>
</dbReference>
<evidence type="ECO:0000259" key="13">
    <source>
        <dbReference type="PROSITE" id="PS50853"/>
    </source>
</evidence>
<keyword evidence="8 11" id="KW-0472">Membrane</keyword>
<dbReference type="PANTHER" id="PTHR45773:SF5">
    <property type="entry name" value="SLIT AND NTRK-LIKE PROTEIN 5"/>
    <property type="match status" value="1"/>
</dbReference>
<dbReference type="SUPFAM" id="SSF49265">
    <property type="entry name" value="Fibronectin type III"/>
    <property type="match status" value="1"/>
</dbReference>
<feature type="transmembrane region" description="Helical" evidence="11">
    <location>
        <begin position="533"/>
        <end position="555"/>
    </location>
</feature>
<dbReference type="EMBL" id="OX395135">
    <property type="protein sequence ID" value="CAI5785947.1"/>
    <property type="molecule type" value="Genomic_DNA"/>
</dbReference>
<dbReference type="SMART" id="SM00369">
    <property type="entry name" value="LRR_TYP"/>
    <property type="match status" value="9"/>
</dbReference>
<dbReference type="SMART" id="SM00364">
    <property type="entry name" value="LRR_BAC"/>
    <property type="match status" value="6"/>
</dbReference>
<evidence type="ECO:0000256" key="5">
    <source>
        <dbReference type="ARBA" id="ARBA00022729"/>
    </source>
</evidence>
<dbReference type="Pfam" id="PF13855">
    <property type="entry name" value="LRR_8"/>
    <property type="match status" value="1"/>
</dbReference>
<dbReference type="GO" id="GO:0051965">
    <property type="term" value="P:positive regulation of synapse assembly"/>
    <property type="evidence" value="ECO:0007669"/>
    <property type="project" value="TreeGrafter"/>
</dbReference>
<dbReference type="Gene3D" id="2.60.40.10">
    <property type="entry name" value="Immunoglobulins"/>
    <property type="match status" value="1"/>
</dbReference>
<evidence type="ECO:0000256" key="7">
    <source>
        <dbReference type="ARBA" id="ARBA00022989"/>
    </source>
</evidence>
<dbReference type="PANTHER" id="PTHR45773">
    <property type="entry name" value="SLIT AND NTRK-LIKE PROTEIN 4-RELATED"/>
    <property type="match status" value="1"/>
</dbReference>
<dbReference type="InterPro" id="IPR013783">
    <property type="entry name" value="Ig-like_fold"/>
</dbReference>
<evidence type="ECO:0000313" key="14">
    <source>
        <dbReference type="EMBL" id="CAI5785947.1"/>
    </source>
</evidence>
<feature type="domain" description="Fibronectin type-III" evidence="13">
    <location>
        <begin position="436"/>
        <end position="526"/>
    </location>
</feature>
<evidence type="ECO:0000256" key="11">
    <source>
        <dbReference type="SAM" id="Phobius"/>
    </source>
</evidence>
<dbReference type="InterPro" id="IPR003961">
    <property type="entry name" value="FN3_dom"/>
</dbReference>
<dbReference type="FunFam" id="3.80.10.10:FF:000770">
    <property type="entry name" value="Uncharacterized protein"/>
    <property type="match status" value="1"/>
</dbReference>
<dbReference type="PROSITE" id="PS50853">
    <property type="entry name" value="FN3"/>
    <property type="match status" value="1"/>
</dbReference>